<dbReference type="NCBIfam" id="TIGR00615">
    <property type="entry name" value="recR"/>
    <property type="match status" value="1"/>
</dbReference>
<dbReference type="PANTHER" id="PTHR30446">
    <property type="entry name" value="RECOMBINATION PROTEIN RECR"/>
    <property type="match status" value="1"/>
</dbReference>
<dbReference type="STRING" id="39841.SAMN05660836_01506"/>
<dbReference type="GO" id="GO:0006281">
    <property type="term" value="P:DNA repair"/>
    <property type="evidence" value="ECO:0007669"/>
    <property type="project" value="UniProtKB-UniRule"/>
</dbReference>
<evidence type="ECO:0000313" key="10">
    <source>
        <dbReference type="Proteomes" id="UP000199611"/>
    </source>
</evidence>
<dbReference type="RefSeq" id="WP_093394704.1">
    <property type="nucleotide sequence ID" value="NZ_FOUU01000004.1"/>
</dbReference>
<gene>
    <name evidence="7" type="primary">recR</name>
    <name evidence="9" type="ORF">SAMN05660836_01506</name>
</gene>
<accession>A0A1I4TSW7</accession>
<dbReference type="AlphaFoldDB" id="A0A1I4TSW7"/>
<keyword evidence="10" id="KW-1185">Reference proteome</keyword>
<reference evidence="9 10" key="1">
    <citation type="submission" date="2016-10" db="EMBL/GenBank/DDBJ databases">
        <authorList>
            <person name="de Groot N.N."/>
        </authorList>
    </citation>
    <scope>NUCLEOTIDE SEQUENCE [LARGE SCALE GENOMIC DNA]</scope>
    <source>
        <strain evidence="9 10">DSM 9990</strain>
    </source>
</reference>
<dbReference type="InterPro" id="IPR006171">
    <property type="entry name" value="TOPRIM_dom"/>
</dbReference>
<evidence type="ECO:0000256" key="6">
    <source>
        <dbReference type="ARBA" id="ARBA00023204"/>
    </source>
</evidence>
<evidence type="ECO:0000256" key="5">
    <source>
        <dbReference type="ARBA" id="ARBA00023172"/>
    </source>
</evidence>
<dbReference type="Gene3D" id="3.30.60.80">
    <property type="match status" value="1"/>
</dbReference>
<dbReference type="Pfam" id="PF13662">
    <property type="entry name" value="Toprim_4"/>
    <property type="match status" value="1"/>
</dbReference>
<feature type="zinc finger region" description="C4-type" evidence="7">
    <location>
        <begin position="58"/>
        <end position="73"/>
    </location>
</feature>
<dbReference type="SUPFAM" id="SSF111304">
    <property type="entry name" value="Recombination protein RecR"/>
    <property type="match status" value="1"/>
</dbReference>
<evidence type="ECO:0000256" key="3">
    <source>
        <dbReference type="ARBA" id="ARBA00022771"/>
    </source>
</evidence>
<comment type="similarity">
    <text evidence="7">Belongs to the RecR family.</text>
</comment>
<dbReference type="CDD" id="cd01025">
    <property type="entry name" value="TOPRIM_recR"/>
    <property type="match status" value="1"/>
</dbReference>
<dbReference type="Gene3D" id="6.10.250.240">
    <property type="match status" value="1"/>
</dbReference>
<protein>
    <recommendedName>
        <fullName evidence="7">Recombination protein RecR</fullName>
    </recommendedName>
</protein>
<keyword evidence="4 7" id="KW-0862">Zinc</keyword>
<keyword evidence="5 7" id="KW-0233">DNA recombination</keyword>
<dbReference type="PROSITE" id="PS50880">
    <property type="entry name" value="TOPRIM"/>
    <property type="match status" value="1"/>
</dbReference>
<dbReference type="EMBL" id="FOUU01000004">
    <property type="protein sequence ID" value="SFM79882.1"/>
    <property type="molecule type" value="Genomic_DNA"/>
</dbReference>
<feature type="domain" description="Toprim" evidence="8">
    <location>
        <begin position="81"/>
        <end position="176"/>
    </location>
</feature>
<sequence>MKAFPSSVRTVIRLLGSLPGLGEKSATRIAMYLIQKPEKEVLALAEAIIKMKKSVTLCKECFHLADDDLCAICQDPKRRSDQICVVETTTDVIAIEQSGIYGGRYHVLGGVINPLENVGPERLNIEPLLKRIERGGVEEIIIATNPTSQGEATARYLYDLLKDRGIKLTRIGVGIPAGGDIKYADPLTLKQAIESRRVFQ</sequence>
<dbReference type="HAMAP" id="MF_00017">
    <property type="entry name" value="RecR"/>
    <property type="match status" value="1"/>
</dbReference>
<dbReference type="Gene3D" id="1.10.8.420">
    <property type="entry name" value="RecR Domain 1"/>
    <property type="match status" value="1"/>
</dbReference>
<dbReference type="Pfam" id="PF02132">
    <property type="entry name" value="RecR_ZnF"/>
    <property type="match status" value="1"/>
</dbReference>
<dbReference type="OrthoDB" id="9802672at2"/>
<proteinExistence type="inferred from homology"/>
<dbReference type="Pfam" id="PF21176">
    <property type="entry name" value="RecR_HhH"/>
    <property type="match status" value="1"/>
</dbReference>
<dbReference type="Pfam" id="PF21175">
    <property type="entry name" value="RecR_C"/>
    <property type="match status" value="1"/>
</dbReference>
<keyword evidence="1 7" id="KW-0479">Metal-binding</keyword>
<evidence type="ECO:0000313" key="9">
    <source>
        <dbReference type="EMBL" id="SFM79882.1"/>
    </source>
</evidence>
<dbReference type="InterPro" id="IPR034137">
    <property type="entry name" value="TOPRIM_RecR"/>
</dbReference>
<keyword evidence="2 7" id="KW-0227">DNA damage</keyword>
<comment type="function">
    <text evidence="7">May play a role in DNA repair. It seems to be involved in an RecBC-independent recombinational process of DNA repair. It may act with RecF and RecO.</text>
</comment>
<dbReference type="Gene3D" id="3.40.1360.10">
    <property type="match status" value="1"/>
</dbReference>
<dbReference type="Proteomes" id="UP000199611">
    <property type="component" value="Unassembled WGS sequence"/>
</dbReference>
<dbReference type="InterPro" id="IPR023627">
    <property type="entry name" value="Rcmb_RecR"/>
</dbReference>
<evidence type="ECO:0000256" key="4">
    <source>
        <dbReference type="ARBA" id="ARBA00022833"/>
    </source>
</evidence>
<name>A0A1I4TSW7_9BACT</name>
<evidence type="ECO:0000259" key="8">
    <source>
        <dbReference type="PROSITE" id="PS50880"/>
    </source>
</evidence>
<dbReference type="GO" id="GO:0003677">
    <property type="term" value="F:DNA binding"/>
    <property type="evidence" value="ECO:0007669"/>
    <property type="project" value="UniProtKB-UniRule"/>
</dbReference>
<dbReference type="InterPro" id="IPR000093">
    <property type="entry name" value="DNA_Rcmb_RecR"/>
</dbReference>
<dbReference type="SMART" id="SM00493">
    <property type="entry name" value="TOPRIM"/>
    <property type="match status" value="1"/>
</dbReference>
<organism evidence="9 10">
    <name type="scientific">Thermodesulforhabdus norvegica</name>
    <dbReference type="NCBI Taxonomy" id="39841"/>
    <lineage>
        <taxon>Bacteria</taxon>
        <taxon>Pseudomonadati</taxon>
        <taxon>Thermodesulfobacteriota</taxon>
        <taxon>Syntrophobacteria</taxon>
        <taxon>Syntrophobacterales</taxon>
        <taxon>Thermodesulforhabdaceae</taxon>
        <taxon>Thermodesulforhabdus</taxon>
    </lineage>
</organism>
<dbReference type="GO" id="GO:0008270">
    <property type="term" value="F:zinc ion binding"/>
    <property type="evidence" value="ECO:0007669"/>
    <property type="project" value="UniProtKB-KW"/>
</dbReference>
<dbReference type="GO" id="GO:0006310">
    <property type="term" value="P:DNA recombination"/>
    <property type="evidence" value="ECO:0007669"/>
    <property type="project" value="UniProtKB-UniRule"/>
</dbReference>
<keyword evidence="3 7" id="KW-0863">Zinc-finger</keyword>
<dbReference type="PANTHER" id="PTHR30446:SF0">
    <property type="entry name" value="RECOMBINATION PROTEIN RECR"/>
    <property type="match status" value="1"/>
</dbReference>
<dbReference type="InterPro" id="IPR015967">
    <property type="entry name" value="Rcmb_RecR_Znf"/>
</dbReference>
<evidence type="ECO:0000256" key="1">
    <source>
        <dbReference type="ARBA" id="ARBA00022723"/>
    </source>
</evidence>
<evidence type="ECO:0000256" key="2">
    <source>
        <dbReference type="ARBA" id="ARBA00022763"/>
    </source>
</evidence>
<keyword evidence="6 7" id="KW-0234">DNA repair</keyword>
<evidence type="ECO:0000256" key="7">
    <source>
        <dbReference type="HAMAP-Rule" id="MF_00017"/>
    </source>
</evidence>